<dbReference type="EMBL" id="CABDVU010000001">
    <property type="protein sequence ID" value="VTN13720.1"/>
    <property type="molecule type" value="Genomic_DNA"/>
</dbReference>
<gene>
    <name evidence="2" type="ORF">NCTC9185_05762</name>
</gene>
<dbReference type="PANTHER" id="PTHR30548:SF6">
    <property type="entry name" value="DEHYDRATASE SUBUNIT YJIM-RELATED"/>
    <property type="match status" value="1"/>
</dbReference>
<evidence type="ECO:0000313" key="3">
    <source>
        <dbReference type="Proteomes" id="UP000339249"/>
    </source>
</evidence>
<evidence type="ECO:0000313" key="2">
    <source>
        <dbReference type="EMBL" id="VTN13720.1"/>
    </source>
</evidence>
<dbReference type="InterPro" id="IPR010327">
    <property type="entry name" value="FldB/FldC_alpha/beta"/>
</dbReference>
<dbReference type="AlphaFoldDB" id="A0A4U9D5G7"/>
<comment type="similarity">
    <text evidence="1">Belongs to the FldB/FldC dehydratase alpha/beta subunit family.</text>
</comment>
<evidence type="ECO:0000256" key="1">
    <source>
        <dbReference type="ARBA" id="ARBA00005806"/>
    </source>
</evidence>
<sequence length="101" mass="11424">MESRDPAPAAGVEERFGRTISEAALRDAVRLKNRERRALANFYRVGQLNPPALSGSDILKVVYGATFRFDKAALSDELDDMADRVRQQWQVVSGWRLVRAF</sequence>
<name>A0A4U9D5G7_RAOTE</name>
<proteinExistence type="inferred from homology"/>
<dbReference type="Gene3D" id="1.20.1270.370">
    <property type="match status" value="1"/>
</dbReference>
<dbReference type="PANTHER" id="PTHR30548">
    <property type="entry name" value="2-HYDROXYGLUTARYL-COA DEHYDRATASE, D-COMPONENT-RELATED"/>
    <property type="match status" value="1"/>
</dbReference>
<reference evidence="2 3" key="1">
    <citation type="submission" date="2019-04" db="EMBL/GenBank/DDBJ databases">
        <authorList>
            <consortium name="Pathogen Informatics"/>
        </authorList>
    </citation>
    <scope>NUCLEOTIDE SEQUENCE [LARGE SCALE GENOMIC DNA]</scope>
    <source>
        <strain evidence="2 3">NCTC9185</strain>
    </source>
</reference>
<dbReference type="Proteomes" id="UP000339249">
    <property type="component" value="Unassembled WGS sequence"/>
</dbReference>
<accession>A0A4U9D5G7</accession>
<dbReference type="Pfam" id="PF06050">
    <property type="entry name" value="HGD-D"/>
    <property type="match status" value="1"/>
</dbReference>
<protein>
    <submittedName>
        <fullName evidence="2">2-hydroxyglutaryl-CoA dehydratase, D-component</fullName>
    </submittedName>
</protein>
<organism evidence="2 3">
    <name type="scientific">Raoultella terrigena</name>
    <name type="common">Klebsiella terrigena</name>
    <dbReference type="NCBI Taxonomy" id="577"/>
    <lineage>
        <taxon>Bacteria</taxon>
        <taxon>Pseudomonadati</taxon>
        <taxon>Pseudomonadota</taxon>
        <taxon>Gammaproteobacteria</taxon>
        <taxon>Enterobacterales</taxon>
        <taxon>Enterobacteriaceae</taxon>
        <taxon>Klebsiella/Raoultella group</taxon>
        <taxon>Raoultella</taxon>
    </lineage>
</organism>